<dbReference type="EMBL" id="QZWG01000002">
    <property type="protein sequence ID" value="RZC24201.1"/>
    <property type="molecule type" value="Genomic_DNA"/>
</dbReference>
<dbReference type="GO" id="GO:1990904">
    <property type="term" value="C:ribonucleoprotein complex"/>
    <property type="evidence" value="ECO:0007669"/>
    <property type="project" value="UniProtKB-KW"/>
</dbReference>
<dbReference type="GO" id="GO:0005730">
    <property type="term" value="C:nucleolus"/>
    <property type="evidence" value="ECO:0007669"/>
    <property type="project" value="UniProtKB-SubCell"/>
</dbReference>
<dbReference type="InterPro" id="IPR010920">
    <property type="entry name" value="LSM_dom_sf"/>
</dbReference>
<evidence type="ECO:0000256" key="9">
    <source>
        <dbReference type="SAM" id="MobiDB-lite"/>
    </source>
</evidence>
<dbReference type="SMART" id="SM00651">
    <property type="entry name" value="Sm"/>
    <property type="match status" value="1"/>
</dbReference>
<dbReference type="FunFam" id="2.30.30.100:FF:000008">
    <property type="entry name" value="Small nuclear ribonucleoprotein Sm D1"/>
    <property type="match status" value="1"/>
</dbReference>
<dbReference type="SUPFAM" id="SSF50182">
    <property type="entry name" value="Sm-like ribonucleoproteins"/>
    <property type="match status" value="1"/>
</dbReference>
<dbReference type="GO" id="GO:0000387">
    <property type="term" value="P:spliceosomal snRNP assembly"/>
    <property type="evidence" value="ECO:0007669"/>
    <property type="project" value="UniProtKB-UniRule"/>
</dbReference>
<protein>
    <recommendedName>
        <fullName evidence="8">Small nuclear ribonucleoprotein Sm D1</fullName>
    </recommendedName>
    <alternativeName>
        <fullName evidence="8">snRNP core protein D1</fullName>
    </alternativeName>
</protein>
<dbReference type="CDD" id="cd01724">
    <property type="entry name" value="Sm_D1"/>
    <property type="match status" value="1"/>
</dbReference>
<evidence type="ECO:0000256" key="8">
    <source>
        <dbReference type="RuleBase" id="RU365054"/>
    </source>
</evidence>
<comment type="function">
    <text evidence="7 8">Involved in splicing regulation. Facilitates post-transcriptional gene silencing (PTGS) by limiting the degradation of transgene aberrant RNAs by the RNA quality control (RQC) machinery, thus favoring their entry into cytoplasmic siRNA bodies where they can trigger PTGS. Does not participate in the production of small RNAs.</text>
</comment>
<dbReference type="InterPro" id="IPR047575">
    <property type="entry name" value="Sm"/>
</dbReference>
<dbReference type="InterPro" id="IPR001163">
    <property type="entry name" value="Sm_dom_euk/arc"/>
</dbReference>
<evidence type="ECO:0000256" key="4">
    <source>
        <dbReference type="ARBA" id="ARBA00022737"/>
    </source>
</evidence>
<evidence type="ECO:0000256" key="5">
    <source>
        <dbReference type="ARBA" id="ARBA00023242"/>
    </source>
</evidence>
<organism evidence="11 12">
    <name type="scientific">Glycine soja</name>
    <name type="common">Wild soybean</name>
    <dbReference type="NCBI Taxonomy" id="3848"/>
    <lineage>
        <taxon>Eukaryota</taxon>
        <taxon>Viridiplantae</taxon>
        <taxon>Streptophyta</taxon>
        <taxon>Embryophyta</taxon>
        <taxon>Tracheophyta</taxon>
        <taxon>Spermatophyta</taxon>
        <taxon>Magnoliopsida</taxon>
        <taxon>eudicotyledons</taxon>
        <taxon>Gunneridae</taxon>
        <taxon>Pentapetalae</taxon>
        <taxon>rosids</taxon>
        <taxon>fabids</taxon>
        <taxon>Fabales</taxon>
        <taxon>Fabaceae</taxon>
        <taxon>Papilionoideae</taxon>
        <taxon>50 kb inversion clade</taxon>
        <taxon>NPAAA clade</taxon>
        <taxon>indigoferoid/millettioid clade</taxon>
        <taxon>Phaseoleae</taxon>
        <taxon>Glycine</taxon>
        <taxon>Glycine subgen. Soja</taxon>
    </lineage>
</organism>
<dbReference type="PROSITE" id="PS52002">
    <property type="entry name" value="SM"/>
    <property type="match status" value="1"/>
</dbReference>
<comment type="subcellular location">
    <subcellularLocation>
        <location evidence="1">Nucleus speckle</location>
    </subcellularLocation>
    <subcellularLocation>
        <location evidence="2">Nucleus</location>
        <location evidence="2">Nucleolus</location>
    </subcellularLocation>
</comment>
<sequence length="236" mass="26216">MMKLSGPNGSASDGGATTHGLHVPEILRDKDDEWELLWRFLMKLNNETVSIELKNGTIVHGTITGVDISMNTHLKTVKLTLKGKNPVTLDHLSVRGNNIRYYILPDSLNLETLLVEETPKIKPKKPTAGFNFSIFSLHFQANLWDVDEEGAVAVVVVVVVAVDLHLSSFLWHVVSRRIRASMAQQCMHGHAADTGRDHWLGLQGKDTVLFQVVEAEENGEVGSELFVRAVEDVFLD</sequence>
<dbReference type="PANTHER" id="PTHR23338">
    <property type="entry name" value="SMALL NUCLEAR RIBONUCLEOPROTEIN SM"/>
    <property type="match status" value="1"/>
</dbReference>
<dbReference type="GO" id="GO:0016607">
    <property type="term" value="C:nuclear speck"/>
    <property type="evidence" value="ECO:0007669"/>
    <property type="project" value="UniProtKB-SubCell"/>
</dbReference>
<accession>A0A445LLU6</accession>
<keyword evidence="5 8" id="KW-0539">Nucleus</keyword>
<dbReference type="InterPro" id="IPR027141">
    <property type="entry name" value="LSm4/Sm_D1/D3"/>
</dbReference>
<dbReference type="GO" id="GO:0003723">
    <property type="term" value="F:RNA binding"/>
    <property type="evidence" value="ECO:0007669"/>
    <property type="project" value="InterPro"/>
</dbReference>
<keyword evidence="12" id="KW-1185">Reference proteome</keyword>
<dbReference type="AlphaFoldDB" id="A0A445LLU6"/>
<evidence type="ECO:0000256" key="2">
    <source>
        <dbReference type="ARBA" id="ARBA00004604"/>
    </source>
</evidence>
<keyword evidence="6 8" id="KW-0687">Ribonucleoprotein</keyword>
<dbReference type="Proteomes" id="UP000289340">
    <property type="component" value="Chromosome 2"/>
</dbReference>
<evidence type="ECO:0000256" key="3">
    <source>
        <dbReference type="ARBA" id="ARBA00008146"/>
    </source>
</evidence>
<evidence type="ECO:0000256" key="1">
    <source>
        <dbReference type="ARBA" id="ARBA00004324"/>
    </source>
</evidence>
<evidence type="ECO:0000313" key="11">
    <source>
        <dbReference type="EMBL" id="RZC24201.1"/>
    </source>
</evidence>
<gene>
    <name evidence="11" type="ORF">D0Y65_003452</name>
</gene>
<name>A0A445LLU6_GLYSO</name>
<dbReference type="Pfam" id="PF01423">
    <property type="entry name" value="LSM"/>
    <property type="match status" value="1"/>
</dbReference>
<evidence type="ECO:0000313" key="12">
    <source>
        <dbReference type="Proteomes" id="UP000289340"/>
    </source>
</evidence>
<dbReference type="InterPro" id="IPR034102">
    <property type="entry name" value="Sm_D1"/>
</dbReference>
<comment type="similarity">
    <text evidence="3 8">Belongs to the snRNP core protein family.</text>
</comment>
<keyword evidence="4" id="KW-0677">Repeat</keyword>
<evidence type="ECO:0000256" key="7">
    <source>
        <dbReference type="ARBA" id="ARBA00054531"/>
    </source>
</evidence>
<dbReference type="Gene3D" id="2.30.30.100">
    <property type="match status" value="1"/>
</dbReference>
<proteinExistence type="inferred from homology"/>
<feature type="domain" description="Sm" evidence="10">
    <location>
        <begin position="36"/>
        <end position="108"/>
    </location>
</feature>
<feature type="region of interest" description="Disordered" evidence="9">
    <location>
        <begin position="1"/>
        <end position="20"/>
    </location>
</feature>
<comment type="caution">
    <text evidence="11">The sequence shown here is derived from an EMBL/GenBank/DDBJ whole genome shotgun (WGS) entry which is preliminary data.</text>
</comment>
<keyword evidence="8" id="KW-0508">mRNA splicing</keyword>
<keyword evidence="8" id="KW-0507">mRNA processing</keyword>
<evidence type="ECO:0000256" key="6">
    <source>
        <dbReference type="ARBA" id="ARBA00023274"/>
    </source>
</evidence>
<reference evidence="11 12" key="1">
    <citation type="submission" date="2018-09" db="EMBL/GenBank/DDBJ databases">
        <title>A high-quality reference genome of wild soybean provides a powerful tool to mine soybean genomes.</title>
        <authorList>
            <person name="Xie M."/>
            <person name="Chung C.Y.L."/>
            <person name="Li M.-W."/>
            <person name="Wong F.-L."/>
            <person name="Chan T.-F."/>
            <person name="Lam H.-M."/>
        </authorList>
    </citation>
    <scope>NUCLEOTIDE SEQUENCE [LARGE SCALE GENOMIC DNA]</scope>
    <source>
        <strain evidence="12">cv. W05</strain>
        <tissue evidence="11">Hypocotyl of etiolated seedlings</tissue>
    </source>
</reference>
<evidence type="ECO:0000259" key="10">
    <source>
        <dbReference type="PROSITE" id="PS52002"/>
    </source>
</evidence>
<dbReference type="GO" id="GO:0035194">
    <property type="term" value="P:regulatory ncRNA-mediated post-transcriptional gene silencing"/>
    <property type="evidence" value="ECO:0007669"/>
    <property type="project" value="UniProtKB-ARBA"/>
</dbReference>